<dbReference type="EMBL" id="JAUDFV010000161">
    <property type="protein sequence ID" value="KAL2713191.1"/>
    <property type="molecule type" value="Genomic_DNA"/>
</dbReference>
<accession>A0ABD1ZXU4</accession>
<protein>
    <submittedName>
        <fullName evidence="2">Uncharacterized protein</fullName>
    </submittedName>
</protein>
<gene>
    <name evidence="2" type="ORF">V1478_017384</name>
</gene>
<feature type="compositionally biased region" description="Basic and acidic residues" evidence="1">
    <location>
        <begin position="1"/>
        <end position="17"/>
    </location>
</feature>
<feature type="compositionally biased region" description="Low complexity" evidence="1">
    <location>
        <begin position="19"/>
        <end position="33"/>
    </location>
</feature>
<comment type="caution">
    <text evidence="2">The sequence shown here is derived from an EMBL/GenBank/DDBJ whole genome shotgun (WGS) entry which is preliminary data.</text>
</comment>
<evidence type="ECO:0000256" key="1">
    <source>
        <dbReference type="SAM" id="MobiDB-lite"/>
    </source>
</evidence>
<organism evidence="2 3">
    <name type="scientific">Vespula squamosa</name>
    <name type="common">Southern yellow jacket</name>
    <name type="synonym">Wasp</name>
    <dbReference type="NCBI Taxonomy" id="30214"/>
    <lineage>
        <taxon>Eukaryota</taxon>
        <taxon>Metazoa</taxon>
        <taxon>Ecdysozoa</taxon>
        <taxon>Arthropoda</taxon>
        <taxon>Hexapoda</taxon>
        <taxon>Insecta</taxon>
        <taxon>Pterygota</taxon>
        <taxon>Neoptera</taxon>
        <taxon>Endopterygota</taxon>
        <taxon>Hymenoptera</taxon>
        <taxon>Apocrita</taxon>
        <taxon>Aculeata</taxon>
        <taxon>Vespoidea</taxon>
        <taxon>Vespidae</taxon>
        <taxon>Vespinae</taxon>
        <taxon>Vespula</taxon>
    </lineage>
</organism>
<dbReference type="Proteomes" id="UP001607302">
    <property type="component" value="Unassembled WGS sequence"/>
</dbReference>
<sequence length="126" mass="14257">MSRTDDRKRRPLTREDDSNGSSSGSSSSSSDVSGSRKESYSCSRFNVARAPDLTEILMHVVDVVTYSSRVHIWKINNEALATSVTRILILVNVPLGQDKYMNNINAKCPFYDLRKETKCRQLRVNN</sequence>
<evidence type="ECO:0000313" key="2">
    <source>
        <dbReference type="EMBL" id="KAL2713191.1"/>
    </source>
</evidence>
<keyword evidence="3" id="KW-1185">Reference proteome</keyword>
<proteinExistence type="predicted"/>
<name>A0ABD1ZXU4_VESSQ</name>
<feature type="region of interest" description="Disordered" evidence="1">
    <location>
        <begin position="1"/>
        <end position="40"/>
    </location>
</feature>
<dbReference type="AlphaFoldDB" id="A0ABD1ZXU4"/>
<evidence type="ECO:0000313" key="3">
    <source>
        <dbReference type="Proteomes" id="UP001607302"/>
    </source>
</evidence>
<reference evidence="2 3" key="1">
    <citation type="journal article" date="2024" name="Ann. Entomol. Soc. Am.">
        <title>Genomic analyses of the southern and eastern yellowjacket wasps (Hymenoptera: Vespidae) reveal evolutionary signatures of social life.</title>
        <authorList>
            <person name="Catto M.A."/>
            <person name="Caine P.B."/>
            <person name="Orr S.E."/>
            <person name="Hunt B.G."/>
            <person name="Goodisman M.A.D."/>
        </authorList>
    </citation>
    <scope>NUCLEOTIDE SEQUENCE [LARGE SCALE GENOMIC DNA]</scope>
    <source>
        <strain evidence="2">233</strain>
        <tissue evidence="2">Head and thorax</tissue>
    </source>
</reference>